<evidence type="ECO:0000256" key="2">
    <source>
        <dbReference type="ARBA" id="ARBA00022741"/>
    </source>
</evidence>
<dbReference type="InterPro" id="IPR006016">
    <property type="entry name" value="UspA"/>
</dbReference>
<organism evidence="5 6">
    <name type="scientific">Nocardia nova SH22a</name>
    <dbReference type="NCBI Taxonomy" id="1415166"/>
    <lineage>
        <taxon>Bacteria</taxon>
        <taxon>Bacillati</taxon>
        <taxon>Actinomycetota</taxon>
        <taxon>Actinomycetes</taxon>
        <taxon>Mycobacteriales</taxon>
        <taxon>Nocardiaceae</taxon>
        <taxon>Nocardia</taxon>
    </lineage>
</organism>
<evidence type="ECO:0000256" key="1">
    <source>
        <dbReference type="ARBA" id="ARBA00008791"/>
    </source>
</evidence>
<gene>
    <name evidence="5" type="ORF">NONO_c46400</name>
</gene>
<dbReference type="InterPro" id="IPR014729">
    <property type="entry name" value="Rossmann-like_a/b/a_fold"/>
</dbReference>
<dbReference type="Pfam" id="PF00582">
    <property type="entry name" value="Usp"/>
    <property type="match status" value="2"/>
</dbReference>
<dbReference type="STRING" id="1415166.NONO_c46400"/>
<dbReference type="RefSeq" id="WP_424991543.1">
    <property type="nucleotide sequence ID" value="NZ_CP006850.1"/>
</dbReference>
<dbReference type="SUPFAM" id="SSF52402">
    <property type="entry name" value="Adenine nucleotide alpha hydrolases-like"/>
    <property type="match status" value="2"/>
</dbReference>
<evidence type="ECO:0000259" key="4">
    <source>
        <dbReference type="Pfam" id="PF00582"/>
    </source>
</evidence>
<dbReference type="PATRIC" id="fig|1415166.3.peg.4771"/>
<name>W5TJU4_9NOCA</name>
<dbReference type="GO" id="GO:0005524">
    <property type="term" value="F:ATP binding"/>
    <property type="evidence" value="ECO:0007669"/>
    <property type="project" value="UniProtKB-KW"/>
</dbReference>
<evidence type="ECO:0000313" key="6">
    <source>
        <dbReference type="Proteomes" id="UP000019150"/>
    </source>
</evidence>
<dbReference type="KEGG" id="nno:NONO_c46400"/>
<keyword evidence="3" id="KW-0067">ATP-binding</keyword>
<evidence type="ECO:0000313" key="5">
    <source>
        <dbReference type="EMBL" id="AHH19424.1"/>
    </source>
</evidence>
<dbReference type="PANTHER" id="PTHR46268">
    <property type="entry name" value="STRESS RESPONSE PROTEIN NHAX"/>
    <property type="match status" value="1"/>
</dbReference>
<dbReference type="eggNOG" id="COG0589">
    <property type="taxonomic scope" value="Bacteria"/>
</dbReference>
<reference evidence="5 6" key="1">
    <citation type="journal article" date="2014" name="Appl. Environ. Microbiol.">
        <title>Insights into the Microbial Degradation of Rubber and Gutta-Percha by Analysis of the Complete Genome of Nocardia nova SH22a.</title>
        <authorList>
            <person name="Luo Q."/>
            <person name="Hiessl S."/>
            <person name="Poehlein A."/>
            <person name="Daniel R."/>
            <person name="Steinbuchel A."/>
        </authorList>
    </citation>
    <scope>NUCLEOTIDE SEQUENCE [LARGE SCALE GENOMIC DNA]</scope>
    <source>
        <strain evidence="5">SH22a</strain>
    </source>
</reference>
<comment type="similarity">
    <text evidence="1">Belongs to the universal stress protein A family.</text>
</comment>
<dbReference type="InterPro" id="IPR006015">
    <property type="entry name" value="Universal_stress_UspA"/>
</dbReference>
<dbReference type="PRINTS" id="PR01438">
    <property type="entry name" value="UNVRSLSTRESS"/>
</dbReference>
<dbReference type="Proteomes" id="UP000019150">
    <property type="component" value="Chromosome"/>
</dbReference>
<feature type="domain" description="UspA" evidence="4">
    <location>
        <begin position="159"/>
        <end position="293"/>
    </location>
</feature>
<dbReference type="Gene3D" id="3.40.50.620">
    <property type="entry name" value="HUPs"/>
    <property type="match status" value="2"/>
</dbReference>
<dbReference type="PANTHER" id="PTHR46268:SF27">
    <property type="entry name" value="UNIVERSAL STRESS PROTEIN RV2623"/>
    <property type="match status" value="1"/>
</dbReference>
<keyword evidence="6" id="KW-1185">Reference proteome</keyword>
<dbReference type="HOGENOM" id="CLU_049301_2_3_11"/>
<protein>
    <submittedName>
        <fullName evidence="5">Putative universal stress protein</fullName>
    </submittedName>
</protein>
<feature type="domain" description="UspA" evidence="4">
    <location>
        <begin position="11"/>
        <end position="148"/>
    </location>
</feature>
<sequence length="294" mass="30850">MTTEQSDADAPIVVAADGSPTSLHAVAWAARDAALSGCRLEIVHSIAIPASFGPGLAAGTAQPDWLRTDGEQILTEASAVAREIGGPDLAIDAELGLELIIGDLLVRSERARRIVAGSRGRGAVQRTVLGSVSSALVQHAHCPVVIVKSGSAADPVAERRPVLVGVDGTDNSTPAIEEAFDQAHRRGVELVALHSWSDTTGLDISMFGWDTIVTAEHDMLADRLKPWRARYPELPVTLQVVRDDPARSLLAESDSAQLVVVGNRGRGGFTGLLLGSTGAALLSSVECPIMVVRR</sequence>
<evidence type="ECO:0000256" key="3">
    <source>
        <dbReference type="ARBA" id="ARBA00022840"/>
    </source>
</evidence>
<proteinExistence type="inferred from homology"/>
<keyword evidence="2" id="KW-0547">Nucleotide-binding</keyword>
<accession>W5TJU4</accession>
<dbReference type="AlphaFoldDB" id="W5TJU4"/>
<dbReference type="EMBL" id="CP006850">
    <property type="protein sequence ID" value="AHH19424.1"/>
    <property type="molecule type" value="Genomic_DNA"/>
</dbReference>